<gene>
    <name evidence="2" type="ORF">PIB30_096765</name>
</gene>
<dbReference type="Proteomes" id="UP001341840">
    <property type="component" value="Unassembled WGS sequence"/>
</dbReference>
<evidence type="ECO:0000313" key="3">
    <source>
        <dbReference type="Proteomes" id="UP001341840"/>
    </source>
</evidence>
<sequence>MGLLEKWFEVRGYLAPEFARQNLGRASPEEPSVLELLGYRATWIQRPFRGWATEKVVRQCYWVPCVWLRLGYWRVHPRYLAPKLQRPLFGIRAELHWRSDWGAPEGYLKGDSDAQRQQSIRG</sequence>
<proteinExistence type="predicted"/>
<feature type="region of interest" description="Disordered" evidence="1">
    <location>
        <begin position="102"/>
        <end position="122"/>
    </location>
</feature>
<reference evidence="2 3" key="1">
    <citation type="journal article" date="2023" name="Plants (Basel)">
        <title>Bridging the Gap: Combining Genomics and Transcriptomics Approaches to Understand Stylosanthes scabra, an Orphan Legume from the Brazilian Caatinga.</title>
        <authorList>
            <person name="Ferreira-Neto J.R.C."/>
            <person name="da Silva M.D."/>
            <person name="Binneck E."/>
            <person name="de Melo N.F."/>
            <person name="da Silva R.H."/>
            <person name="de Melo A.L.T.M."/>
            <person name="Pandolfi V."/>
            <person name="Bustamante F.O."/>
            <person name="Brasileiro-Vidal A.C."/>
            <person name="Benko-Iseppon A.M."/>
        </authorList>
    </citation>
    <scope>NUCLEOTIDE SEQUENCE [LARGE SCALE GENOMIC DNA]</scope>
    <source>
        <tissue evidence="2">Leaves</tissue>
    </source>
</reference>
<protein>
    <submittedName>
        <fullName evidence="2">Uncharacterized protein</fullName>
    </submittedName>
</protein>
<dbReference type="EMBL" id="JASCZI010183566">
    <property type="protein sequence ID" value="MED6189527.1"/>
    <property type="molecule type" value="Genomic_DNA"/>
</dbReference>
<organism evidence="2 3">
    <name type="scientific">Stylosanthes scabra</name>
    <dbReference type="NCBI Taxonomy" id="79078"/>
    <lineage>
        <taxon>Eukaryota</taxon>
        <taxon>Viridiplantae</taxon>
        <taxon>Streptophyta</taxon>
        <taxon>Embryophyta</taxon>
        <taxon>Tracheophyta</taxon>
        <taxon>Spermatophyta</taxon>
        <taxon>Magnoliopsida</taxon>
        <taxon>eudicotyledons</taxon>
        <taxon>Gunneridae</taxon>
        <taxon>Pentapetalae</taxon>
        <taxon>rosids</taxon>
        <taxon>fabids</taxon>
        <taxon>Fabales</taxon>
        <taxon>Fabaceae</taxon>
        <taxon>Papilionoideae</taxon>
        <taxon>50 kb inversion clade</taxon>
        <taxon>dalbergioids sensu lato</taxon>
        <taxon>Dalbergieae</taxon>
        <taxon>Pterocarpus clade</taxon>
        <taxon>Stylosanthes</taxon>
    </lineage>
</organism>
<keyword evidence="3" id="KW-1185">Reference proteome</keyword>
<name>A0ABU6WUB2_9FABA</name>
<evidence type="ECO:0000256" key="1">
    <source>
        <dbReference type="SAM" id="MobiDB-lite"/>
    </source>
</evidence>
<comment type="caution">
    <text evidence="2">The sequence shown here is derived from an EMBL/GenBank/DDBJ whole genome shotgun (WGS) entry which is preliminary data.</text>
</comment>
<accession>A0ABU6WUB2</accession>
<evidence type="ECO:0000313" key="2">
    <source>
        <dbReference type="EMBL" id="MED6189527.1"/>
    </source>
</evidence>